<dbReference type="Proteomes" id="UP000467214">
    <property type="component" value="Unassembled WGS sequence"/>
</dbReference>
<reference evidence="1 2" key="1">
    <citation type="submission" date="2019-12" db="EMBL/GenBank/DDBJ databases">
        <title>Neisseriaceae gen. nov. sp. Genome sequencing and assembly.</title>
        <authorList>
            <person name="Liu Z."/>
            <person name="Li A."/>
        </authorList>
    </citation>
    <scope>NUCLEOTIDE SEQUENCE [LARGE SCALE GENOMIC DNA]</scope>
    <source>
        <strain evidence="1 2">B2N2-7</strain>
    </source>
</reference>
<evidence type="ECO:0000313" key="2">
    <source>
        <dbReference type="Proteomes" id="UP000467214"/>
    </source>
</evidence>
<organism evidence="1 2">
    <name type="scientific">Craterilacuibacter sinensis</name>
    <dbReference type="NCBI Taxonomy" id="2686017"/>
    <lineage>
        <taxon>Bacteria</taxon>
        <taxon>Pseudomonadati</taxon>
        <taxon>Pseudomonadota</taxon>
        <taxon>Betaproteobacteria</taxon>
        <taxon>Neisseriales</taxon>
        <taxon>Neisseriaceae</taxon>
        <taxon>Craterilacuibacter</taxon>
    </lineage>
</organism>
<dbReference type="AlphaFoldDB" id="A0A845BKF8"/>
<protein>
    <submittedName>
        <fullName evidence="1">Uncharacterized protein</fullName>
    </submittedName>
</protein>
<sequence>MRLLLVGGPLDGQWHEVAREPEKLLLAHAGESFEYQRVLWVWPPRDALWLFWWHGAPAPEAVLATLDRAALAPLCSQREALGQGALEVAPAMLRP</sequence>
<dbReference type="RefSeq" id="WP_160796041.1">
    <property type="nucleotide sequence ID" value="NZ_WSSB01000005.1"/>
</dbReference>
<name>A0A845BKF8_9NEIS</name>
<proteinExistence type="predicted"/>
<dbReference type="EMBL" id="WSSB01000005">
    <property type="protein sequence ID" value="MXR36815.1"/>
    <property type="molecule type" value="Genomic_DNA"/>
</dbReference>
<gene>
    <name evidence="1" type="ORF">GQF02_07510</name>
</gene>
<evidence type="ECO:0000313" key="1">
    <source>
        <dbReference type="EMBL" id="MXR36815.1"/>
    </source>
</evidence>
<keyword evidence="2" id="KW-1185">Reference proteome</keyword>
<comment type="caution">
    <text evidence="1">The sequence shown here is derived from an EMBL/GenBank/DDBJ whole genome shotgun (WGS) entry which is preliminary data.</text>
</comment>
<accession>A0A845BKF8</accession>